<accession>A0A109B9U7</accession>
<dbReference type="AlphaFoldDB" id="A0A109B9U7"/>
<evidence type="ECO:0000256" key="1">
    <source>
        <dbReference type="SAM" id="MobiDB-lite"/>
    </source>
</evidence>
<dbReference type="RefSeq" id="WP_068464222.1">
    <property type="nucleotide sequence ID" value="NZ_LMTR01000084.1"/>
</dbReference>
<dbReference type="OrthoDB" id="7933465at2"/>
<protein>
    <submittedName>
        <fullName evidence="2">Uncharacterized protein</fullName>
    </submittedName>
</protein>
<proteinExistence type="predicted"/>
<keyword evidence="3" id="KW-1185">Reference proteome</keyword>
<feature type="region of interest" description="Disordered" evidence="1">
    <location>
        <begin position="63"/>
        <end position="94"/>
    </location>
</feature>
<dbReference type="Proteomes" id="UP000059074">
    <property type="component" value="Unassembled WGS sequence"/>
</dbReference>
<organism evidence="2 3">
    <name type="scientific">Hyphomicrobium sulfonivorans</name>
    <dbReference type="NCBI Taxonomy" id="121290"/>
    <lineage>
        <taxon>Bacteria</taxon>
        <taxon>Pseudomonadati</taxon>
        <taxon>Pseudomonadota</taxon>
        <taxon>Alphaproteobacteria</taxon>
        <taxon>Hyphomicrobiales</taxon>
        <taxon>Hyphomicrobiaceae</taxon>
        <taxon>Hyphomicrobium</taxon>
    </lineage>
</organism>
<comment type="caution">
    <text evidence="2">The sequence shown here is derived from an EMBL/GenBank/DDBJ whole genome shotgun (WGS) entry which is preliminary data.</text>
</comment>
<dbReference type="EMBL" id="LMTR01000084">
    <property type="protein sequence ID" value="KWT64861.1"/>
    <property type="molecule type" value="Genomic_DNA"/>
</dbReference>
<dbReference type="PATRIC" id="fig|121290.4.peg.950"/>
<evidence type="ECO:0000313" key="2">
    <source>
        <dbReference type="EMBL" id="KWT64861.1"/>
    </source>
</evidence>
<evidence type="ECO:0000313" key="3">
    <source>
        <dbReference type="Proteomes" id="UP000059074"/>
    </source>
</evidence>
<name>A0A109B9U7_HYPSL</name>
<feature type="region of interest" description="Disordered" evidence="1">
    <location>
        <begin position="113"/>
        <end position="168"/>
    </location>
</feature>
<sequence length="192" mass="19157">MSYRCLIGGEGTAAARSSRGQFLCITELAKAGGHATCSVSRSQATPCPGETRSVLFSLADPETSPLGQARTDGAAAPAMGLSGSPQLPPAAVGSTVPHAAPGGAMPPMTPVGTIDGGAYPGHALPGEDGYPTPLPPEAVAEAERAPAAKPQKPGALQDMANKTGKAFNDTGKAVGKAVKKSWDCVTSLFGDC</sequence>
<reference evidence="2 3" key="1">
    <citation type="submission" date="2015-10" db="EMBL/GenBank/DDBJ databases">
        <title>Transcriptomic analysis of a linuron degrading triple-species bacterial consortium.</title>
        <authorList>
            <person name="Albers P."/>
        </authorList>
    </citation>
    <scope>NUCLEOTIDE SEQUENCE [LARGE SCALE GENOMIC DNA]</scope>
    <source>
        <strain evidence="2 3">WDL6</strain>
    </source>
</reference>
<gene>
    <name evidence="2" type="ORF">APY04_3101</name>
</gene>